<evidence type="ECO:0000313" key="12">
    <source>
        <dbReference type="Proteomes" id="UP000199649"/>
    </source>
</evidence>
<dbReference type="PROSITE" id="PS50011">
    <property type="entry name" value="PROTEIN_KINASE_DOM"/>
    <property type="match status" value="1"/>
</dbReference>
<feature type="transmembrane region" description="Helical" evidence="9">
    <location>
        <begin position="342"/>
        <end position="366"/>
    </location>
</feature>
<dbReference type="RefSeq" id="WP_092667167.1">
    <property type="nucleotide sequence ID" value="NZ_LT629734.1"/>
</dbReference>
<dbReference type="InterPro" id="IPR000719">
    <property type="entry name" value="Prot_kinase_dom"/>
</dbReference>
<dbReference type="PROSITE" id="PS00108">
    <property type="entry name" value="PROTEIN_KINASE_ST"/>
    <property type="match status" value="1"/>
</dbReference>
<keyword evidence="4 7" id="KW-0547">Nucleotide-binding</keyword>
<feature type="compositionally biased region" description="Polar residues" evidence="8">
    <location>
        <begin position="326"/>
        <end position="338"/>
    </location>
</feature>
<evidence type="ECO:0000256" key="2">
    <source>
        <dbReference type="ARBA" id="ARBA00022527"/>
    </source>
</evidence>
<feature type="binding site" evidence="7">
    <location>
        <position position="44"/>
    </location>
    <ligand>
        <name>ATP</name>
        <dbReference type="ChEBI" id="CHEBI:30616"/>
    </ligand>
</feature>
<dbReference type="OrthoDB" id="9762169at2"/>
<dbReference type="GO" id="GO:0004674">
    <property type="term" value="F:protein serine/threonine kinase activity"/>
    <property type="evidence" value="ECO:0007669"/>
    <property type="project" value="UniProtKB-KW"/>
</dbReference>
<feature type="region of interest" description="Disordered" evidence="8">
    <location>
        <begin position="310"/>
        <end position="338"/>
    </location>
</feature>
<accession>A0A1H1SAB7</accession>
<dbReference type="SMART" id="SM00220">
    <property type="entry name" value="S_TKc"/>
    <property type="match status" value="1"/>
</dbReference>
<keyword evidence="3" id="KW-0808">Transferase</keyword>
<feature type="domain" description="Protein kinase" evidence="10">
    <location>
        <begin position="15"/>
        <end position="274"/>
    </location>
</feature>
<evidence type="ECO:0000259" key="10">
    <source>
        <dbReference type="PROSITE" id="PS50011"/>
    </source>
</evidence>
<evidence type="ECO:0000256" key="3">
    <source>
        <dbReference type="ARBA" id="ARBA00022679"/>
    </source>
</evidence>
<dbReference type="CDD" id="cd14014">
    <property type="entry name" value="STKc_PknB_like"/>
    <property type="match status" value="1"/>
</dbReference>
<dbReference type="Gene3D" id="3.30.200.20">
    <property type="entry name" value="Phosphorylase Kinase, domain 1"/>
    <property type="match status" value="1"/>
</dbReference>
<name>A0A1H1SAB7_9MICO</name>
<proteinExistence type="predicted"/>
<reference evidence="12" key="1">
    <citation type="submission" date="2016-10" db="EMBL/GenBank/DDBJ databases">
        <authorList>
            <person name="Varghese N."/>
            <person name="Submissions S."/>
        </authorList>
    </citation>
    <scope>NUCLEOTIDE SEQUENCE [LARGE SCALE GENOMIC DNA]</scope>
    <source>
        <strain evidence="12">DSM 22965</strain>
    </source>
</reference>
<dbReference type="InterPro" id="IPR011009">
    <property type="entry name" value="Kinase-like_dom_sf"/>
</dbReference>
<evidence type="ECO:0000256" key="8">
    <source>
        <dbReference type="SAM" id="MobiDB-lite"/>
    </source>
</evidence>
<dbReference type="InterPro" id="IPR008271">
    <property type="entry name" value="Ser/Thr_kinase_AS"/>
</dbReference>
<dbReference type="STRING" id="684552.SAMN04489719_2342"/>
<dbReference type="Pfam" id="PF00069">
    <property type="entry name" value="Pkinase"/>
    <property type="match status" value="1"/>
</dbReference>
<dbReference type="PANTHER" id="PTHR43289">
    <property type="entry name" value="MITOGEN-ACTIVATED PROTEIN KINASE KINASE KINASE 20-RELATED"/>
    <property type="match status" value="1"/>
</dbReference>
<keyword evidence="2 11" id="KW-0723">Serine/threonine-protein kinase</keyword>
<keyword evidence="6 7" id="KW-0067">ATP-binding</keyword>
<dbReference type="Gene3D" id="1.10.510.10">
    <property type="entry name" value="Transferase(Phosphotransferase) domain 1"/>
    <property type="match status" value="1"/>
</dbReference>
<dbReference type="SUPFAM" id="SSF56112">
    <property type="entry name" value="Protein kinase-like (PK-like)"/>
    <property type="match status" value="1"/>
</dbReference>
<sequence>MARRLPSAPPVLPGYSHLHVLGTGGYADVFLYEQALPRRPVAVKVLLAELVDEEVRRSFRTEVNLMGRLSSHPGILTVYGASVASDGRPYLVMELANPELGERFRTEPLAPEAALRVAIRVGAAIETAHRSGVLHRDIKPANILTTAFGHPVLSDFGIAGLQHDATEAAGVSVPWAAPEVLRGETGGTVATEVWSLGATIFSLIAGRSPAEQPGRSNDHEALSARITAHELLPSRAIPQPLRRVLDKALAAKPADRYESVQAMLVDLQEVQRELGFDVTPIEVEIDAWAAEPVAEPESDPKDEADALRLRQRRSRRAPGITGSRVDISTSTGRRQPQQPKRFAIGLGIGVASIVVLGIVAVAAMALSSVSQQIPVVSEIAVTPESGRVAFSWPDPGLVATDTYHVRTSTGDALIQGGREFTMTGDAGEQLCITVAVNRDGSTGDPTEACGEPLP</sequence>
<dbReference type="EC" id="2.7.11.1" evidence="1"/>
<dbReference type="PROSITE" id="PS00107">
    <property type="entry name" value="PROTEIN_KINASE_ATP"/>
    <property type="match status" value="1"/>
</dbReference>
<dbReference type="EMBL" id="LT629734">
    <property type="protein sequence ID" value="SDS44706.1"/>
    <property type="molecule type" value="Genomic_DNA"/>
</dbReference>
<evidence type="ECO:0000256" key="7">
    <source>
        <dbReference type="PROSITE-ProRule" id="PRU10141"/>
    </source>
</evidence>
<dbReference type="Proteomes" id="UP000199649">
    <property type="component" value="Chromosome I"/>
</dbReference>
<evidence type="ECO:0000256" key="5">
    <source>
        <dbReference type="ARBA" id="ARBA00022777"/>
    </source>
</evidence>
<keyword evidence="9" id="KW-1133">Transmembrane helix</keyword>
<evidence type="ECO:0000256" key="6">
    <source>
        <dbReference type="ARBA" id="ARBA00022840"/>
    </source>
</evidence>
<evidence type="ECO:0000256" key="1">
    <source>
        <dbReference type="ARBA" id="ARBA00012513"/>
    </source>
</evidence>
<gene>
    <name evidence="11" type="ORF">SAMN04489719_2342</name>
</gene>
<dbReference type="InterPro" id="IPR017441">
    <property type="entry name" value="Protein_kinase_ATP_BS"/>
</dbReference>
<dbReference type="GO" id="GO:0005524">
    <property type="term" value="F:ATP binding"/>
    <property type="evidence" value="ECO:0007669"/>
    <property type="project" value="UniProtKB-UniRule"/>
</dbReference>
<keyword evidence="5 11" id="KW-0418">Kinase</keyword>
<organism evidence="11 12">
    <name type="scientific">Agrococcus carbonis</name>
    <dbReference type="NCBI Taxonomy" id="684552"/>
    <lineage>
        <taxon>Bacteria</taxon>
        <taxon>Bacillati</taxon>
        <taxon>Actinomycetota</taxon>
        <taxon>Actinomycetes</taxon>
        <taxon>Micrococcales</taxon>
        <taxon>Microbacteriaceae</taxon>
        <taxon>Agrococcus</taxon>
    </lineage>
</organism>
<keyword evidence="9" id="KW-0812">Transmembrane</keyword>
<protein>
    <recommendedName>
        <fullName evidence="1">non-specific serine/threonine protein kinase</fullName>
        <ecNumber evidence="1">2.7.11.1</ecNumber>
    </recommendedName>
</protein>
<dbReference type="AlphaFoldDB" id="A0A1H1SAB7"/>
<evidence type="ECO:0000256" key="4">
    <source>
        <dbReference type="ARBA" id="ARBA00022741"/>
    </source>
</evidence>
<keyword evidence="9" id="KW-0472">Membrane</keyword>
<keyword evidence="12" id="KW-1185">Reference proteome</keyword>
<dbReference type="PANTHER" id="PTHR43289:SF6">
    <property type="entry name" value="SERINE_THREONINE-PROTEIN KINASE NEKL-3"/>
    <property type="match status" value="1"/>
</dbReference>
<evidence type="ECO:0000313" key="11">
    <source>
        <dbReference type="EMBL" id="SDS44706.1"/>
    </source>
</evidence>
<evidence type="ECO:0000256" key="9">
    <source>
        <dbReference type="SAM" id="Phobius"/>
    </source>
</evidence>